<evidence type="ECO:0000313" key="1">
    <source>
        <dbReference type="EMBL" id="KGO85407.1"/>
    </source>
</evidence>
<name>A0A0A2LYE3_9FLAO</name>
<dbReference type="Proteomes" id="UP000030152">
    <property type="component" value="Unassembled WGS sequence"/>
</dbReference>
<dbReference type="STRING" id="1121895.GCA_000378485_01314"/>
<accession>A0A0A2LYE3</accession>
<organism evidence="1 2">
    <name type="scientific">Flavobacterium rivuli WB 3.3-2 = DSM 21788</name>
    <dbReference type="NCBI Taxonomy" id="1121895"/>
    <lineage>
        <taxon>Bacteria</taxon>
        <taxon>Pseudomonadati</taxon>
        <taxon>Bacteroidota</taxon>
        <taxon>Flavobacteriia</taxon>
        <taxon>Flavobacteriales</taxon>
        <taxon>Flavobacteriaceae</taxon>
        <taxon>Flavobacterium</taxon>
    </lineage>
</organism>
<gene>
    <name evidence="1" type="ORF">Q765_16175</name>
</gene>
<comment type="caution">
    <text evidence="1">The sequence shown here is derived from an EMBL/GenBank/DDBJ whole genome shotgun (WGS) entry which is preliminary data.</text>
</comment>
<dbReference type="EMBL" id="JRLX01000022">
    <property type="protein sequence ID" value="KGO85407.1"/>
    <property type="molecule type" value="Genomic_DNA"/>
</dbReference>
<evidence type="ECO:0000313" key="2">
    <source>
        <dbReference type="Proteomes" id="UP000030152"/>
    </source>
</evidence>
<reference evidence="1 2" key="1">
    <citation type="submission" date="2013-09" db="EMBL/GenBank/DDBJ databases">
        <authorList>
            <person name="Zeng Z."/>
            <person name="Chen C."/>
        </authorList>
    </citation>
    <scope>NUCLEOTIDE SEQUENCE [LARGE SCALE GENOMIC DNA]</scope>
    <source>
        <strain evidence="1 2">WB 3.3-2</strain>
    </source>
</reference>
<protein>
    <submittedName>
        <fullName evidence="1">Uncharacterized protein</fullName>
    </submittedName>
</protein>
<dbReference type="OrthoDB" id="582107at2"/>
<dbReference type="eggNOG" id="ENOG502Z9YA">
    <property type="taxonomic scope" value="Bacteria"/>
</dbReference>
<dbReference type="AlphaFoldDB" id="A0A0A2LYE3"/>
<proteinExistence type="predicted"/>
<keyword evidence="2" id="KW-1185">Reference proteome</keyword>
<sequence length="331" mass="38826">MTLCTAWIRQANDSEELVFATDSCLSGGERWHSGVKLFELPRKDCLLCFAGDTNRTYTLILNLISSIKFDTHLSNPHTDIVDVLEYLNDLFTTLSNSISGYEPITFKDALGDFQFMFGGWSWKKSKFRVWKLEYNHEIKAFIYNEFNEENMFFGFIGDELEKAEEFLTEELSKNKKILSRNFDMEPLKVLLKMIREKEFDSIDGAIQMAKIYPPGMTEFFGVMWPNYLGRKTFLGKDVNFEHKPSVKYIDPDTCEIMGDEIPDKINEPEQEIYGVNYDFVLECYSEEGYQLKKNITERQKMTLKIIFKEVAYREFVKLQNEEVTEEETIEE</sequence>
<dbReference type="RefSeq" id="WP_020212450.1">
    <property type="nucleotide sequence ID" value="NZ_JRLX01000022.1"/>
</dbReference>